<evidence type="ECO:0000313" key="2">
    <source>
        <dbReference type="EnsemblPlants" id="AUR62031628-RA:cds"/>
    </source>
</evidence>
<feature type="compositionally biased region" description="Polar residues" evidence="1">
    <location>
        <begin position="1"/>
        <end position="14"/>
    </location>
</feature>
<feature type="region of interest" description="Disordered" evidence="1">
    <location>
        <begin position="90"/>
        <end position="109"/>
    </location>
</feature>
<name>A0A803ML16_CHEQI</name>
<organism evidence="2 3">
    <name type="scientific">Chenopodium quinoa</name>
    <name type="common">Quinoa</name>
    <dbReference type="NCBI Taxonomy" id="63459"/>
    <lineage>
        <taxon>Eukaryota</taxon>
        <taxon>Viridiplantae</taxon>
        <taxon>Streptophyta</taxon>
        <taxon>Embryophyta</taxon>
        <taxon>Tracheophyta</taxon>
        <taxon>Spermatophyta</taxon>
        <taxon>Magnoliopsida</taxon>
        <taxon>eudicotyledons</taxon>
        <taxon>Gunneridae</taxon>
        <taxon>Pentapetalae</taxon>
        <taxon>Caryophyllales</taxon>
        <taxon>Chenopodiaceae</taxon>
        <taxon>Chenopodioideae</taxon>
        <taxon>Atripliceae</taxon>
        <taxon>Chenopodium</taxon>
    </lineage>
</organism>
<dbReference type="Gramene" id="AUR62031628-RA">
    <property type="protein sequence ID" value="AUR62031628-RA:cds"/>
    <property type="gene ID" value="AUR62031628"/>
</dbReference>
<protein>
    <submittedName>
        <fullName evidence="2">Uncharacterized protein</fullName>
    </submittedName>
</protein>
<dbReference type="AlphaFoldDB" id="A0A803ML16"/>
<feature type="region of interest" description="Disordered" evidence="1">
    <location>
        <begin position="121"/>
        <end position="142"/>
    </location>
</feature>
<keyword evidence="3" id="KW-1185">Reference proteome</keyword>
<sequence>MDANNRETSTSSAETKPEKDVLKVRHEDHCIEEMKTRIEDEHKTFKISSPKQESPVINKEDNELESAKAEMGEVKEENERLKKMLERLQVNNKRKKDDTNISRSSSIAKEGAKLMSEGLSLGLEYKSPPSINLSEKGSESKM</sequence>
<proteinExistence type="predicted"/>
<evidence type="ECO:0000313" key="3">
    <source>
        <dbReference type="Proteomes" id="UP000596660"/>
    </source>
</evidence>
<feature type="compositionally biased region" description="Basic and acidic residues" evidence="1">
    <location>
        <begin position="15"/>
        <end position="44"/>
    </location>
</feature>
<feature type="region of interest" description="Disordered" evidence="1">
    <location>
        <begin position="1"/>
        <end position="61"/>
    </location>
</feature>
<accession>A0A803ML16</accession>
<dbReference type="Proteomes" id="UP000596660">
    <property type="component" value="Unplaced"/>
</dbReference>
<reference evidence="2" key="2">
    <citation type="submission" date="2021-03" db="UniProtKB">
        <authorList>
            <consortium name="EnsemblPlants"/>
        </authorList>
    </citation>
    <scope>IDENTIFICATION</scope>
</reference>
<evidence type="ECO:0000256" key="1">
    <source>
        <dbReference type="SAM" id="MobiDB-lite"/>
    </source>
</evidence>
<dbReference type="EnsemblPlants" id="AUR62031628-RA">
    <property type="protein sequence ID" value="AUR62031628-RA:cds"/>
    <property type="gene ID" value="AUR62031628"/>
</dbReference>
<reference evidence="2" key="1">
    <citation type="journal article" date="2017" name="Nature">
        <title>The genome of Chenopodium quinoa.</title>
        <authorList>
            <person name="Jarvis D.E."/>
            <person name="Ho Y.S."/>
            <person name="Lightfoot D.J."/>
            <person name="Schmoeckel S.M."/>
            <person name="Li B."/>
            <person name="Borm T.J.A."/>
            <person name="Ohyanagi H."/>
            <person name="Mineta K."/>
            <person name="Michell C.T."/>
            <person name="Saber N."/>
            <person name="Kharbatia N.M."/>
            <person name="Rupper R.R."/>
            <person name="Sharp A.R."/>
            <person name="Dally N."/>
            <person name="Boughton B.A."/>
            <person name="Woo Y.H."/>
            <person name="Gao G."/>
            <person name="Schijlen E.G.W.M."/>
            <person name="Guo X."/>
            <person name="Momin A.A."/>
            <person name="Negrao S."/>
            <person name="Al-Babili S."/>
            <person name="Gehring C."/>
            <person name="Roessner U."/>
            <person name="Jung C."/>
            <person name="Murphy K."/>
            <person name="Arold S.T."/>
            <person name="Gojobori T."/>
            <person name="van der Linden C.G."/>
            <person name="van Loo E.N."/>
            <person name="Jellen E.N."/>
            <person name="Maughan P.J."/>
            <person name="Tester M."/>
        </authorList>
    </citation>
    <scope>NUCLEOTIDE SEQUENCE [LARGE SCALE GENOMIC DNA]</scope>
    <source>
        <strain evidence="2">cv. PI 614886</strain>
    </source>
</reference>